<accession>A0A7X4GDN6</accession>
<dbReference type="AlphaFoldDB" id="A0A7X4GDN6"/>
<feature type="region of interest" description="Disordered" evidence="1">
    <location>
        <begin position="152"/>
        <end position="175"/>
    </location>
</feature>
<comment type="caution">
    <text evidence="3">The sequence shown here is derived from an EMBL/GenBank/DDBJ whole genome shotgun (WGS) entry which is preliminary data.</text>
</comment>
<dbReference type="EMBL" id="WVTD01000001">
    <property type="protein sequence ID" value="MYL96687.1"/>
    <property type="molecule type" value="Genomic_DNA"/>
</dbReference>
<feature type="transmembrane region" description="Helical" evidence="2">
    <location>
        <begin position="12"/>
        <end position="34"/>
    </location>
</feature>
<gene>
    <name evidence="3" type="ORF">GR702_02705</name>
</gene>
<reference evidence="3 4" key="1">
    <citation type="submission" date="2019-12" db="EMBL/GenBank/DDBJ databases">
        <authorList>
            <person name="Feng G."/>
            <person name="Zhu H."/>
        </authorList>
    </citation>
    <scope>NUCLEOTIDE SEQUENCE [LARGE SCALE GENOMIC DNA]</scope>
    <source>
        <strain evidence="3 4">FGD1</strain>
    </source>
</reference>
<keyword evidence="2" id="KW-0472">Membrane</keyword>
<dbReference type="RefSeq" id="WP_160984380.1">
    <property type="nucleotide sequence ID" value="NZ_WVTD01000001.1"/>
</dbReference>
<name>A0A7X4GDN6_9SPHN</name>
<protein>
    <submittedName>
        <fullName evidence="3">Uncharacterized protein</fullName>
    </submittedName>
</protein>
<evidence type="ECO:0000256" key="1">
    <source>
        <dbReference type="SAM" id="MobiDB-lite"/>
    </source>
</evidence>
<keyword evidence="2" id="KW-0812">Transmembrane</keyword>
<evidence type="ECO:0000256" key="2">
    <source>
        <dbReference type="SAM" id="Phobius"/>
    </source>
</evidence>
<evidence type="ECO:0000313" key="3">
    <source>
        <dbReference type="EMBL" id="MYL96687.1"/>
    </source>
</evidence>
<organism evidence="3 4">
    <name type="scientific">Novosphingobium silvae</name>
    <dbReference type="NCBI Taxonomy" id="2692619"/>
    <lineage>
        <taxon>Bacteria</taxon>
        <taxon>Pseudomonadati</taxon>
        <taxon>Pseudomonadota</taxon>
        <taxon>Alphaproteobacteria</taxon>
        <taxon>Sphingomonadales</taxon>
        <taxon>Sphingomonadaceae</taxon>
        <taxon>Novosphingobium</taxon>
    </lineage>
</organism>
<dbReference type="Proteomes" id="UP000465810">
    <property type="component" value="Unassembled WGS sequence"/>
</dbReference>
<keyword evidence="4" id="KW-1185">Reference proteome</keyword>
<sequence length="175" mass="18962">MPKNPDTILKLSLAAAALIAGAGVGYHYGIYLPAQDLRRQTQAMAAEQARAEAEHKALTERAAREAAAQTEYQDCTAFAETSYKARWTMSCRSLHDADLAAYEDCADNLFATEEGCRAKVPVRPERDCALPAQVADALTRARDERKSQCLARLEAMQRGRPASPLPPTGDATGLP</sequence>
<keyword evidence="2" id="KW-1133">Transmembrane helix</keyword>
<proteinExistence type="predicted"/>
<evidence type="ECO:0000313" key="4">
    <source>
        <dbReference type="Proteomes" id="UP000465810"/>
    </source>
</evidence>